<proteinExistence type="predicted"/>
<comment type="caution">
    <text evidence="2">The sequence shown here is derived from an EMBL/GenBank/DDBJ whole genome shotgun (WGS) entry which is preliminary data.</text>
</comment>
<evidence type="ECO:0000313" key="2">
    <source>
        <dbReference type="EMBL" id="MCI3272566.1"/>
    </source>
</evidence>
<keyword evidence="3" id="KW-1185">Reference proteome</keyword>
<reference evidence="2" key="1">
    <citation type="submission" date="2022-03" db="EMBL/GenBank/DDBJ databases">
        <title>Streptomyces 7R015 and 7R016 isolated from Barleria lupulina in Thailand.</title>
        <authorList>
            <person name="Kanchanasin P."/>
            <person name="Phongsopitanun W."/>
            <person name="Tanasupawat S."/>
        </authorList>
    </citation>
    <scope>NUCLEOTIDE SEQUENCE</scope>
    <source>
        <strain evidence="2">7R015</strain>
    </source>
</reference>
<evidence type="ECO:0008006" key="4">
    <source>
        <dbReference type="Google" id="ProtNLM"/>
    </source>
</evidence>
<dbReference type="PANTHER" id="PTHR11102">
    <property type="entry name" value="SEL-1-LIKE PROTEIN"/>
    <property type="match status" value="1"/>
</dbReference>
<sequence>MAAEFGELAEALTQAMRVPAAALRVKQVFERVWANGFSTLRPTRQAAAVHWHATLEELGRDYPSAISELQAIAIEYGPKPAPRNPAPSVTATGPRSVAVGGSIGVAITGDHSTYVAGDHVDFRDSTFHDRVVGVQHNHYGTVPAPAEWRSVDQVQPLEFGVRPTRHVPGLSDVPPYVPRDCDDALRAMLVTPGLVLILGESCVGKSYTAWQGVRSLEGHRLYVPDPGEDLRPVLAALKGRPGKYVVWLDELTDHLGDGGLDHRLLGRLTSLGVVVLGTMSTDEYYRRRRGTGPGERVVADARTVELGRDWSAAELDRLAALEDPRAYPAYMWSGAEGVATYFAVGHHLFDEWRRVGTQLEHPGGQLLVRAAVDIARCGVEGVSAELLRRVQGQYPAEERESFEDAFAWATTPMFGVSGLLVPGDEEDTWRAYGALVAEAVGSGDLEPVPDEVWWTLLDTFREQGSTLDFAGVHEAARTALQPRIEAGDVDLALGFAQRTEGQEREAWLWVAAKLGHLSARVQLAGMLQDRGHEDRALRHLEQAAQEGSTEAAARLGSLLRQRAERWLRKAAEEGDGAAAHELGDMLVGAGYEGEALRWYYRAAVAGHREVAASLGALLVSSDEAGGKEWLRYAIEWGDPRAACELGAHLSWQSDSDGEEVVRLYQQAIAAGDADAARNLAVWWESDENRADEVMALLLRAHRAGVMGTEQGIADLLRRQGRSEEAEEWSRKAAEENPPDLLQRLPRPPGPPPTAPPDTVKE</sequence>
<dbReference type="Proteomes" id="UP001165269">
    <property type="component" value="Unassembled WGS sequence"/>
</dbReference>
<dbReference type="InterPro" id="IPR006597">
    <property type="entry name" value="Sel1-like"/>
</dbReference>
<organism evidence="2 3">
    <name type="scientific">Streptomyces cylindrosporus</name>
    <dbReference type="NCBI Taxonomy" id="2927583"/>
    <lineage>
        <taxon>Bacteria</taxon>
        <taxon>Bacillati</taxon>
        <taxon>Actinomycetota</taxon>
        <taxon>Actinomycetes</taxon>
        <taxon>Kitasatosporales</taxon>
        <taxon>Streptomycetaceae</taxon>
        <taxon>Streptomyces</taxon>
    </lineage>
</organism>
<dbReference type="Gene3D" id="1.25.40.10">
    <property type="entry name" value="Tetratricopeptide repeat domain"/>
    <property type="match status" value="1"/>
</dbReference>
<dbReference type="EMBL" id="JALDAY010000004">
    <property type="protein sequence ID" value="MCI3272566.1"/>
    <property type="molecule type" value="Genomic_DNA"/>
</dbReference>
<dbReference type="InterPro" id="IPR050767">
    <property type="entry name" value="Sel1_AlgK"/>
</dbReference>
<dbReference type="InterPro" id="IPR011990">
    <property type="entry name" value="TPR-like_helical_dom_sf"/>
</dbReference>
<dbReference type="PANTHER" id="PTHR11102:SF160">
    <property type="entry name" value="ERAD-ASSOCIATED E3 UBIQUITIN-PROTEIN LIGASE COMPONENT HRD3"/>
    <property type="match status" value="1"/>
</dbReference>
<feature type="region of interest" description="Disordered" evidence="1">
    <location>
        <begin position="718"/>
        <end position="761"/>
    </location>
</feature>
<dbReference type="SUPFAM" id="SSF81901">
    <property type="entry name" value="HCP-like"/>
    <property type="match status" value="1"/>
</dbReference>
<dbReference type="RefSeq" id="WP_242765768.1">
    <property type="nucleotide sequence ID" value="NZ_JALDAY010000004.1"/>
</dbReference>
<gene>
    <name evidence="2" type="ORF">MQP27_15765</name>
</gene>
<protein>
    <recommendedName>
        <fullName evidence="4">Sel1 repeat family protein</fullName>
    </recommendedName>
</protein>
<dbReference type="SMART" id="SM00671">
    <property type="entry name" value="SEL1"/>
    <property type="match status" value="4"/>
</dbReference>
<accession>A0ABS9Y9H7</accession>
<evidence type="ECO:0000256" key="1">
    <source>
        <dbReference type="SAM" id="MobiDB-lite"/>
    </source>
</evidence>
<evidence type="ECO:0000313" key="3">
    <source>
        <dbReference type="Proteomes" id="UP001165269"/>
    </source>
</evidence>
<name>A0ABS9Y9H7_9ACTN</name>
<feature type="compositionally biased region" description="Basic and acidic residues" evidence="1">
    <location>
        <begin position="718"/>
        <end position="734"/>
    </location>
</feature>
<feature type="compositionally biased region" description="Pro residues" evidence="1">
    <location>
        <begin position="745"/>
        <end position="755"/>
    </location>
</feature>